<dbReference type="CDD" id="cd07185">
    <property type="entry name" value="OmpA_C-like"/>
    <property type="match status" value="1"/>
</dbReference>
<dbReference type="OrthoDB" id="9792021at2"/>
<dbReference type="InterPro" id="IPR006665">
    <property type="entry name" value="OmpA-like"/>
</dbReference>
<reference evidence="9" key="1">
    <citation type="submission" date="2017-11" db="EMBL/GenBank/DDBJ databases">
        <title>The draft genome sequence of Chromatocurvus sp. F02.</title>
        <authorList>
            <person name="Du Z.-J."/>
            <person name="Chang Y.-Q."/>
        </authorList>
    </citation>
    <scope>NUCLEOTIDE SEQUENCE [LARGE SCALE GENOMIC DNA]</scope>
    <source>
        <strain evidence="9">F02</strain>
    </source>
</reference>
<dbReference type="EMBL" id="PKLZ01000001">
    <property type="protein sequence ID" value="PLW83912.1"/>
    <property type="molecule type" value="Genomic_DNA"/>
</dbReference>
<evidence type="ECO:0000256" key="2">
    <source>
        <dbReference type="ARBA" id="ARBA00023136"/>
    </source>
</evidence>
<keyword evidence="6" id="KW-0732">Signal</keyword>
<dbReference type="SUPFAM" id="SSF103088">
    <property type="entry name" value="OmpA-like"/>
    <property type="match status" value="1"/>
</dbReference>
<evidence type="ECO:0000259" key="7">
    <source>
        <dbReference type="PROSITE" id="PS51123"/>
    </source>
</evidence>
<gene>
    <name evidence="8" type="ORF">CWI75_00695</name>
</gene>
<feature type="signal peptide" evidence="6">
    <location>
        <begin position="1"/>
        <end position="23"/>
    </location>
</feature>
<evidence type="ECO:0000313" key="8">
    <source>
        <dbReference type="EMBL" id="PLW83912.1"/>
    </source>
</evidence>
<organism evidence="8 9">
    <name type="scientific">Kineobactrum sediminis</name>
    <dbReference type="NCBI Taxonomy" id="1905677"/>
    <lineage>
        <taxon>Bacteria</taxon>
        <taxon>Pseudomonadati</taxon>
        <taxon>Pseudomonadota</taxon>
        <taxon>Gammaproteobacteria</taxon>
        <taxon>Cellvibrionales</taxon>
        <taxon>Halieaceae</taxon>
        <taxon>Kineobactrum</taxon>
    </lineage>
</organism>
<dbReference type="PRINTS" id="PR01021">
    <property type="entry name" value="OMPADOMAIN"/>
</dbReference>
<sequence>MMRFQFVSCLFACSLATFPLAHAAPEGSSGKAYPDGHGGEVFFPLGETSFADEVVSYTPGKPDGGEASSDPSVSLGIPDYVKNEDESYLTLGCGGELVVRFDDNKLIDVAGPDLYAFEVGPDVEATAMAVSENGEDWVRVGRISGGKAEVDIASYVSADDAFRFVKLVDLRQVCSTRTPGADIDAIGAMGSAAKIALDSAVLFDSGEYQLKQGGFEALDQVIAQIDEPRSSRLEVAGHTDSVGNAESNRDLSKNRARAVADYLKVNADFSEGAVTTRAYGENQPVASNDTEKGRSRNRRVELTVRMTPQVDGPGEPLVEILGIWHSRSNGIIELQRQGDQVTGHYTSSDGTLAGEFVEKDVFEGVWIKDNSRKACATQKQDSEHWGGMRLEFDSAQLDVFTGYWRYCDEEKDRGSWSEARRLL</sequence>
<dbReference type="AlphaFoldDB" id="A0A2N5Y6A2"/>
<comment type="subcellular location">
    <subcellularLocation>
        <location evidence="1">Cell outer membrane</location>
    </subcellularLocation>
</comment>
<dbReference type="PROSITE" id="PS51123">
    <property type="entry name" value="OMPA_2"/>
    <property type="match status" value="1"/>
</dbReference>
<proteinExistence type="predicted"/>
<name>A0A2N5Y6A2_9GAMM</name>
<keyword evidence="2 4" id="KW-0472">Membrane</keyword>
<dbReference type="PANTHER" id="PTHR30329:SF21">
    <property type="entry name" value="LIPOPROTEIN YIAD-RELATED"/>
    <property type="match status" value="1"/>
</dbReference>
<dbReference type="Pfam" id="PF00691">
    <property type="entry name" value="OmpA"/>
    <property type="match status" value="1"/>
</dbReference>
<feature type="region of interest" description="Disordered" evidence="5">
    <location>
        <begin position="54"/>
        <end position="73"/>
    </location>
</feature>
<dbReference type="InterPro" id="IPR036737">
    <property type="entry name" value="OmpA-like_sf"/>
</dbReference>
<keyword evidence="9" id="KW-1185">Reference proteome</keyword>
<dbReference type="RefSeq" id="WP_101519549.1">
    <property type="nucleotide sequence ID" value="NZ_PKLZ01000001.1"/>
</dbReference>
<dbReference type="PANTHER" id="PTHR30329">
    <property type="entry name" value="STATOR ELEMENT OF FLAGELLAR MOTOR COMPLEX"/>
    <property type="match status" value="1"/>
</dbReference>
<dbReference type="GO" id="GO:0009279">
    <property type="term" value="C:cell outer membrane"/>
    <property type="evidence" value="ECO:0007669"/>
    <property type="project" value="UniProtKB-SubCell"/>
</dbReference>
<comment type="caution">
    <text evidence="8">The sequence shown here is derived from an EMBL/GenBank/DDBJ whole genome shotgun (WGS) entry which is preliminary data.</text>
</comment>
<dbReference type="Gene3D" id="3.30.1330.60">
    <property type="entry name" value="OmpA-like domain"/>
    <property type="match status" value="1"/>
</dbReference>
<accession>A0A2N5Y6A2</accession>
<feature type="domain" description="OmpA-like" evidence="7">
    <location>
        <begin position="190"/>
        <end position="308"/>
    </location>
</feature>
<dbReference type="Proteomes" id="UP000234845">
    <property type="component" value="Unassembled WGS sequence"/>
</dbReference>
<keyword evidence="3" id="KW-0998">Cell outer membrane</keyword>
<evidence type="ECO:0000256" key="4">
    <source>
        <dbReference type="PROSITE-ProRule" id="PRU00473"/>
    </source>
</evidence>
<evidence type="ECO:0000256" key="5">
    <source>
        <dbReference type="SAM" id="MobiDB-lite"/>
    </source>
</evidence>
<evidence type="ECO:0000256" key="3">
    <source>
        <dbReference type="ARBA" id="ARBA00023237"/>
    </source>
</evidence>
<dbReference type="InterPro" id="IPR050330">
    <property type="entry name" value="Bact_OuterMem_StrucFunc"/>
</dbReference>
<evidence type="ECO:0000256" key="1">
    <source>
        <dbReference type="ARBA" id="ARBA00004442"/>
    </source>
</evidence>
<evidence type="ECO:0000256" key="6">
    <source>
        <dbReference type="SAM" id="SignalP"/>
    </source>
</evidence>
<evidence type="ECO:0000313" key="9">
    <source>
        <dbReference type="Proteomes" id="UP000234845"/>
    </source>
</evidence>
<feature type="chain" id="PRO_5015008612" description="OmpA-like domain-containing protein" evidence="6">
    <location>
        <begin position="24"/>
        <end position="423"/>
    </location>
</feature>
<dbReference type="InterPro" id="IPR006664">
    <property type="entry name" value="OMP_bac"/>
</dbReference>
<protein>
    <recommendedName>
        <fullName evidence="7">OmpA-like domain-containing protein</fullName>
    </recommendedName>
</protein>